<organism evidence="1">
    <name type="scientific">Arundo donax</name>
    <name type="common">Giant reed</name>
    <name type="synonym">Donax arundinaceus</name>
    <dbReference type="NCBI Taxonomy" id="35708"/>
    <lineage>
        <taxon>Eukaryota</taxon>
        <taxon>Viridiplantae</taxon>
        <taxon>Streptophyta</taxon>
        <taxon>Embryophyta</taxon>
        <taxon>Tracheophyta</taxon>
        <taxon>Spermatophyta</taxon>
        <taxon>Magnoliopsida</taxon>
        <taxon>Liliopsida</taxon>
        <taxon>Poales</taxon>
        <taxon>Poaceae</taxon>
        <taxon>PACMAD clade</taxon>
        <taxon>Arundinoideae</taxon>
        <taxon>Arundineae</taxon>
        <taxon>Arundo</taxon>
    </lineage>
</organism>
<name>A0A0A8Z3C7_ARUDO</name>
<proteinExistence type="predicted"/>
<dbReference type="AlphaFoldDB" id="A0A0A8Z3C7"/>
<sequence>MKKLYLCTSNSLCELALMIILQSANCQNNGYFTM</sequence>
<reference evidence="1" key="1">
    <citation type="submission" date="2014-09" db="EMBL/GenBank/DDBJ databases">
        <authorList>
            <person name="Magalhaes I.L.F."/>
            <person name="Oliveira U."/>
            <person name="Santos F.R."/>
            <person name="Vidigal T.H.D.A."/>
            <person name="Brescovit A.D."/>
            <person name="Santos A.J."/>
        </authorList>
    </citation>
    <scope>NUCLEOTIDE SEQUENCE</scope>
    <source>
        <tissue evidence="1">Shoot tissue taken approximately 20 cm above the soil surface</tissue>
    </source>
</reference>
<accession>A0A0A8Z3C7</accession>
<evidence type="ECO:0000313" key="1">
    <source>
        <dbReference type="EMBL" id="JAD29357.1"/>
    </source>
</evidence>
<dbReference type="EMBL" id="GBRH01268538">
    <property type="protein sequence ID" value="JAD29357.1"/>
    <property type="molecule type" value="Transcribed_RNA"/>
</dbReference>
<reference evidence="1" key="2">
    <citation type="journal article" date="2015" name="Data Brief">
        <title>Shoot transcriptome of the giant reed, Arundo donax.</title>
        <authorList>
            <person name="Barrero R.A."/>
            <person name="Guerrero F.D."/>
            <person name="Moolhuijzen P."/>
            <person name="Goolsby J.A."/>
            <person name="Tidwell J."/>
            <person name="Bellgard S.E."/>
            <person name="Bellgard M.I."/>
        </authorList>
    </citation>
    <scope>NUCLEOTIDE SEQUENCE</scope>
    <source>
        <tissue evidence="1">Shoot tissue taken approximately 20 cm above the soil surface</tissue>
    </source>
</reference>
<protein>
    <submittedName>
        <fullName evidence="1">Uncharacterized protein</fullName>
    </submittedName>
</protein>